<sequence>MKIALVLSSPPGYSETFFKSKIKGLQAQGHKVVLITAATPERFSGCEHRAHPTVSKSVWVQLVRLLWVGMSLLPYLGRVLRYIRLERKSGTSLKRTIEKTYLNATLLKLKADWLHFGFATMAIDRELVAKAIGAKMAVSFRGYDINIYPLKHPDAYQLLWHQVDKVHSISKYLLNKAYTLGLPKETPYQIITPAVTIEKVPKRDALKNNIPIKITTVARLHYIKGIDLLLETASLLRNQHIDFVWEVIGAGTKKDTERYLYHRYELGLEEKVVFTGKKTHRETLRAMAGSDIYVQTSLTEGFCNAVLEAQAIGVPVIASNTGGMSENIIHDKTGWTVPELVPELFAAQIESVLALPATAQKRITAQAAARVEREFSIEKQQREFVGFYSSK</sequence>
<dbReference type="AlphaFoldDB" id="A0A2U0I5T2"/>
<proteinExistence type="predicted"/>
<organism evidence="2 3">
    <name type="scientific">Marixanthomonas spongiae</name>
    <dbReference type="NCBI Taxonomy" id="2174845"/>
    <lineage>
        <taxon>Bacteria</taxon>
        <taxon>Pseudomonadati</taxon>
        <taxon>Bacteroidota</taxon>
        <taxon>Flavobacteriia</taxon>
        <taxon>Flavobacteriales</taxon>
        <taxon>Flavobacteriaceae</taxon>
        <taxon>Marixanthomonas</taxon>
    </lineage>
</organism>
<gene>
    <name evidence="2" type="ORF">DDV96_04215</name>
</gene>
<dbReference type="GO" id="GO:0016757">
    <property type="term" value="F:glycosyltransferase activity"/>
    <property type="evidence" value="ECO:0007669"/>
    <property type="project" value="InterPro"/>
</dbReference>
<keyword evidence="3" id="KW-1185">Reference proteome</keyword>
<accession>A0A2U0I5T2</accession>
<dbReference type="PANTHER" id="PTHR45947:SF14">
    <property type="entry name" value="SLL1723 PROTEIN"/>
    <property type="match status" value="1"/>
</dbReference>
<name>A0A2U0I5T2_9FLAO</name>
<feature type="domain" description="Glycosyl transferase family 1" evidence="1">
    <location>
        <begin position="206"/>
        <end position="364"/>
    </location>
</feature>
<dbReference type="OrthoDB" id="832722at2"/>
<dbReference type="CDD" id="cd03801">
    <property type="entry name" value="GT4_PimA-like"/>
    <property type="match status" value="1"/>
</dbReference>
<dbReference type="RefSeq" id="WP_116693480.1">
    <property type="nucleotide sequence ID" value="NZ_QEHR01000002.1"/>
</dbReference>
<dbReference type="Gene3D" id="3.40.50.2000">
    <property type="entry name" value="Glycogen Phosphorylase B"/>
    <property type="match status" value="2"/>
</dbReference>
<dbReference type="EMBL" id="QEHR01000002">
    <property type="protein sequence ID" value="PVW16467.1"/>
    <property type="molecule type" value="Genomic_DNA"/>
</dbReference>
<protein>
    <submittedName>
        <fullName evidence="2">Glycosyltransferase</fullName>
    </submittedName>
</protein>
<evidence type="ECO:0000259" key="1">
    <source>
        <dbReference type="Pfam" id="PF00534"/>
    </source>
</evidence>
<dbReference type="InterPro" id="IPR001296">
    <property type="entry name" value="Glyco_trans_1"/>
</dbReference>
<dbReference type="Proteomes" id="UP000245962">
    <property type="component" value="Unassembled WGS sequence"/>
</dbReference>
<dbReference type="InterPro" id="IPR050194">
    <property type="entry name" value="Glycosyltransferase_grp1"/>
</dbReference>
<evidence type="ECO:0000313" key="3">
    <source>
        <dbReference type="Proteomes" id="UP000245962"/>
    </source>
</evidence>
<evidence type="ECO:0000313" key="2">
    <source>
        <dbReference type="EMBL" id="PVW16467.1"/>
    </source>
</evidence>
<keyword evidence="2" id="KW-0808">Transferase</keyword>
<dbReference type="PANTHER" id="PTHR45947">
    <property type="entry name" value="SULFOQUINOVOSYL TRANSFERASE SQD2"/>
    <property type="match status" value="1"/>
</dbReference>
<dbReference type="Pfam" id="PF00534">
    <property type="entry name" value="Glycos_transf_1"/>
    <property type="match status" value="1"/>
</dbReference>
<reference evidence="2 3" key="1">
    <citation type="submission" date="2018-04" db="EMBL/GenBank/DDBJ databases">
        <title>Marixanthomonas spongiae HN-E44 sp. nov., isolated from a marine sponge.</title>
        <authorList>
            <person name="Luo L."/>
            <person name="Zhuang L."/>
        </authorList>
    </citation>
    <scope>NUCLEOTIDE SEQUENCE [LARGE SCALE GENOMIC DNA]</scope>
    <source>
        <strain evidence="2 3">HN-E44</strain>
    </source>
</reference>
<dbReference type="SUPFAM" id="SSF53756">
    <property type="entry name" value="UDP-Glycosyltransferase/glycogen phosphorylase"/>
    <property type="match status" value="1"/>
</dbReference>
<comment type="caution">
    <text evidence="2">The sequence shown here is derived from an EMBL/GenBank/DDBJ whole genome shotgun (WGS) entry which is preliminary data.</text>
</comment>